<dbReference type="InterPro" id="IPR002641">
    <property type="entry name" value="PNPLA_dom"/>
</dbReference>
<dbReference type="EMBL" id="OY288114">
    <property type="protein sequence ID" value="CAJ0886328.1"/>
    <property type="molecule type" value="Genomic_DNA"/>
</dbReference>
<name>A0AA48RAN2_9ZZZZ</name>
<dbReference type="GO" id="GO:0016787">
    <property type="term" value="F:hydrolase activity"/>
    <property type="evidence" value="ECO:0007669"/>
    <property type="project" value="UniProtKB-KW"/>
</dbReference>
<dbReference type="InterPro" id="IPR016035">
    <property type="entry name" value="Acyl_Trfase/lysoPLipase"/>
</dbReference>
<dbReference type="PANTHER" id="PTHR14226:SF29">
    <property type="entry name" value="NEUROPATHY TARGET ESTERASE SWS"/>
    <property type="match status" value="1"/>
</dbReference>
<dbReference type="Gene3D" id="3.40.1090.10">
    <property type="entry name" value="Cytosolic phospholipase A2 catalytic domain"/>
    <property type="match status" value="2"/>
</dbReference>
<dbReference type="AlphaFoldDB" id="A0AA48RAN2"/>
<reference evidence="5" key="1">
    <citation type="submission" date="2023-07" db="EMBL/GenBank/DDBJ databases">
        <authorList>
            <person name="Pelsma A.J. K."/>
        </authorList>
    </citation>
    <scope>NUCLEOTIDE SEQUENCE</scope>
</reference>
<organism evidence="5">
    <name type="scientific">freshwater sediment metagenome</name>
    <dbReference type="NCBI Taxonomy" id="556182"/>
    <lineage>
        <taxon>unclassified sequences</taxon>
        <taxon>metagenomes</taxon>
        <taxon>ecological metagenomes</taxon>
    </lineage>
</organism>
<dbReference type="PANTHER" id="PTHR14226">
    <property type="entry name" value="NEUROPATHY TARGET ESTERASE/SWISS CHEESE D.MELANOGASTER"/>
    <property type="match status" value="1"/>
</dbReference>
<accession>A0AA48RAN2</accession>
<dbReference type="InterPro" id="IPR050301">
    <property type="entry name" value="NTE"/>
</dbReference>
<dbReference type="GO" id="GO:0016042">
    <property type="term" value="P:lipid catabolic process"/>
    <property type="evidence" value="ECO:0007669"/>
    <property type="project" value="UniProtKB-KW"/>
</dbReference>
<keyword evidence="1" id="KW-0378">Hydrolase</keyword>
<evidence type="ECO:0000256" key="2">
    <source>
        <dbReference type="ARBA" id="ARBA00022963"/>
    </source>
</evidence>
<evidence type="ECO:0000256" key="3">
    <source>
        <dbReference type="ARBA" id="ARBA00023098"/>
    </source>
</evidence>
<sequence>MTPSRSVATRALGETLGGKTVAVALGGGGARGLAHISVLQALDDMGVRPVAMAGTSIGAIIGAAYAAGFSGAELRVHTEEVLRNRLKLARRLFQSRARGRKRLFKGVGHPLLIDGERFLDVFWPAGVPETFEELQIPLTVVATDFRRRCELVFSKGPLRPAVSGSMSIPGVVRATKFEGRYLVDGGLVNPLPYHHLAGKADIIVAVNVSGNSGAESDTRAPTAFQTMIVATQILMSSLSARMLEENPPDVLIAPAVHQYLALDVFKASRIFEAGDTCRELLREGLLRAAGRLEAQRLD</sequence>
<dbReference type="Pfam" id="PF01734">
    <property type="entry name" value="Patatin"/>
    <property type="match status" value="1"/>
</dbReference>
<feature type="domain" description="PNPLA" evidence="4">
    <location>
        <begin position="23"/>
        <end position="197"/>
    </location>
</feature>
<protein>
    <recommendedName>
        <fullName evidence="4">PNPLA domain-containing protein</fullName>
    </recommendedName>
</protein>
<keyword evidence="2" id="KW-0442">Lipid degradation</keyword>
<proteinExistence type="predicted"/>
<evidence type="ECO:0000313" key="5">
    <source>
        <dbReference type="EMBL" id="CAJ0886328.1"/>
    </source>
</evidence>
<gene>
    <name evidence="5" type="ORF">AMST5_03697</name>
</gene>
<dbReference type="SUPFAM" id="SSF52151">
    <property type="entry name" value="FabD/lysophospholipase-like"/>
    <property type="match status" value="1"/>
</dbReference>
<keyword evidence="3" id="KW-0443">Lipid metabolism</keyword>
<evidence type="ECO:0000259" key="4">
    <source>
        <dbReference type="PROSITE" id="PS51635"/>
    </source>
</evidence>
<dbReference type="PROSITE" id="PS51635">
    <property type="entry name" value="PNPLA"/>
    <property type="match status" value="1"/>
</dbReference>
<evidence type="ECO:0000256" key="1">
    <source>
        <dbReference type="ARBA" id="ARBA00022801"/>
    </source>
</evidence>